<protein>
    <recommendedName>
        <fullName evidence="3">Alpha-D-phosphohexomutase alpha/beta/alpha domain-containing protein</fullName>
    </recommendedName>
</protein>
<dbReference type="Gene3D" id="3.40.120.10">
    <property type="entry name" value="Alpha-D-Glucose-1,6-Bisphosphate, subunit A, domain 3"/>
    <property type="match status" value="2"/>
</dbReference>
<evidence type="ECO:0000313" key="2">
    <source>
        <dbReference type="Proteomes" id="UP000092445"/>
    </source>
</evidence>
<accession>A0A1A9Z171</accession>
<name>A0A1A9Z171_GLOPL</name>
<dbReference type="GO" id="GO:0005975">
    <property type="term" value="P:carbohydrate metabolic process"/>
    <property type="evidence" value="ECO:0007669"/>
    <property type="project" value="InterPro"/>
</dbReference>
<dbReference type="EnsemblMetazoa" id="GPAI000723-RA">
    <property type="protein sequence ID" value="GPAI000723-PA"/>
    <property type="gene ID" value="GPAI000723"/>
</dbReference>
<proteinExistence type="predicted"/>
<evidence type="ECO:0008006" key="3">
    <source>
        <dbReference type="Google" id="ProtNLM"/>
    </source>
</evidence>
<dbReference type="InterPro" id="IPR016055">
    <property type="entry name" value="A-D-PHexomutase_a/b/a-I/II/III"/>
</dbReference>
<sequence length="162" mass="18446">MYLQTIRSGKKPKKSDLIYPDKLIKQYYVQIPNEDKQLKNIKFGTSGYRGTSKEFTFNEMHVLAISQAIVEARKLLVNMKLISSSQVNLVIDPLGGSNYDGILRIDCASKPTLKYLFQFSNQADLGFANDPDGDRHAILSKRDLISPNHYLSIAMHYLLKDF</sequence>
<dbReference type="AlphaFoldDB" id="A0A1A9Z171"/>
<evidence type="ECO:0000313" key="1">
    <source>
        <dbReference type="EnsemblMetazoa" id="GPAI000723-PA"/>
    </source>
</evidence>
<reference evidence="1" key="2">
    <citation type="submission" date="2020-05" db="UniProtKB">
        <authorList>
            <consortium name="EnsemblMetazoa"/>
        </authorList>
    </citation>
    <scope>IDENTIFICATION</scope>
    <source>
        <strain evidence="1">IAEA</strain>
    </source>
</reference>
<keyword evidence="2" id="KW-1185">Reference proteome</keyword>
<dbReference type="VEuPathDB" id="VectorBase:GPAI000723"/>
<dbReference type="SUPFAM" id="SSF53738">
    <property type="entry name" value="Phosphoglucomutase, first 3 domains"/>
    <property type="match status" value="2"/>
</dbReference>
<dbReference type="GO" id="GO:0016868">
    <property type="term" value="F:intramolecular phosphotransferase activity"/>
    <property type="evidence" value="ECO:0007669"/>
    <property type="project" value="InterPro"/>
</dbReference>
<organism evidence="1 2">
    <name type="scientific">Glossina pallidipes</name>
    <name type="common">Tsetse fly</name>
    <dbReference type="NCBI Taxonomy" id="7398"/>
    <lineage>
        <taxon>Eukaryota</taxon>
        <taxon>Metazoa</taxon>
        <taxon>Ecdysozoa</taxon>
        <taxon>Arthropoda</taxon>
        <taxon>Hexapoda</taxon>
        <taxon>Insecta</taxon>
        <taxon>Pterygota</taxon>
        <taxon>Neoptera</taxon>
        <taxon>Endopterygota</taxon>
        <taxon>Diptera</taxon>
        <taxon>Brachycera</taxon>
        <taxon>Muscomorpha</taxon>
        <taxon>Hippoboscoidea</taxon>
        <taxon>Glossinidae</taxon>
        <taxon>Glossina</taxon>
    </lineage>
</organism>
<dbReference type="Proteomes" id="UP000092445">
    <property type="component" value="Unassembled WGS sequence"/>
</dbReference>
<reference evidence="2" key="1">
    <citation type="submission" date="2014-03" db="EMBL/GenBank/DDBJ databases">
        <authorList>
            <person name="Aksoy S."/>
            <person name="Warren W."/>
            <person name="Wilson R.K."/>
        </authorList>
    </citation>
    <scope>NUCLEOTIDE SEQUENCE [LARGE SCALE GENOMIC DNA]</scope>
    <source>
        <strain evidence="2">IAEA</strain>
    </source>
</reference>